<name>A0A8H5CN08_9AGAR</name>
<keyword evidence="2" id="KW-1185">Reference proteome</keyword>
<gene>
    <name evidence="1" type="ORF">D9758_015893</name>
</gene>
<protein>
    <recommendedName>
        <fullName evidence="3">Cytochrome P450</fullName>
    </recommendedName>
</protein>
<evidence type="ECO:0000313" key="1">
    <source>
        <dbReference type="EMBL" id="KAF5343853.1"/>
    </source>
</evidence>
<sequence length="200" mass="22864">MAKIATPLYLLFPWVKWLVPQKQLICRIENLTSKFMDLLEHKRDPGNNMMTYMLKDPGMTLKELRDNMIVLFLGGHVSNISDAIATTLNSNKFQDTTAGSILTLFYFLACHPEIQVKQVFGDNQNPTVDLISGISLPDLSACIRGLPTWWKWCCVQAVFPVDIQALDSEKLRGLVSYMYFSCRYAKSTYQHFPPDLTFDI</sequence>
<dbReference type="Gene3D" id="1.10.630.10">
    <property type="entry name" value="Cytochrome P450"/>
    <property type="match status" value="1"/>
</dbReference>
<dbReference type="Proteomes" id="UP000559256">
    <property type="component" value="Unassembled WGS sequence"/>
</dbReference>
<dbReference type="AlphaFoldDB" id="A0A8H5CN08"/>
<reference evidence="1 2" key="1">
    <citation type="journal article" date="2020" name="ISME J.">
        <title>Uncovering the hidden diversity of litter-decomposition mechanisms in mushroom-forming fungi.</title>
        <authorList>
            <person name="Floudas D."/>
            <person name="Bentzer J."/>
            <person name="Ahren D."/>
            <person name="Johansson T."/>
            <person name="Persson P."/>
            <person name="Tunlid A."/>
        </authorList>
    </citation>
    <scope>NUCLEOTIDE SEQUENCE [LARGE SCALE GENOMIC DNA]</scope>
    <source>
        <strain evidence="1 2">CBS 291.85</strain>
    </source>
</reference>
<dbReference type="InterPro" id="IPR036396">
    <property type="entry name" value="Cyt_P450_sf"/>
</dbReference>
<proteinExistence type="predicted"/>
<evidence type="ECO:0008006" key="3">
    <source>
        <dbReference type="Google" id="ProtNLM"/>
    </source>
</evidence>
<dbReference type="GO" id="GO:0005506">
    <property type="term" value="F:iron ion binding"/>
    <property type="evidence" value="ECO:0007669"/>
    <property type="project" value="InterPro"/>
</dbReference>
<dbReference type="GO" id="GO:0004497">
    <property type="term" value="F:monooxygenase activity"/>
    <property type="evidence" value="ECO:0007669"/>
    <property type="project" value="InterPro"/>
</dbReference>
<dbReference type="GO" id="GO:0016705">
    <property type="term" value="F:oxidoreductase activity, acting on paired donors, with incorporation or reduction of molecular oxygen"/>
    <property type="evidence" value="ECO:0007669"/>
    <property type="project" value="InterPro"/>
</dbReference>
<organism evidence="1 2">
    <name type="scientific">Tetrapyrgos nigripes</name>
    <dbReference type="NCBI Taxonomy" id="182062"/>
    <lineage>
        <taxon>Eukaryota</taxon>
        <taxon>Fungi</taxon>
        <taxon>Dikarya</taxon>
        <taxon>Basidiomycota</taxon>
        <taxon>Agaricomycotina</taxon>
        <taxon>Agaricomycetes</taxon>
        <taxon>Agaricomycetidae</taxon>
        <taxon>Agaricales</taxon>
        <taxon>Marasmiineae</taxon>
        <taxon>Marasmiaceae</taxon>
        <taxon>Tetrapyrgos</taxon>
    </lineage>
</organism>
<evidence type="ECO:0000313" key="2">
    <source>
        <dbReference type="Proteomes" id="UP000559256"/>
    </source>
</evidence>
<accession>A0A8H5CN08</accession>
<dbReference type="GO" id="GO:0020037">
    <property type="term" value="F:heme binding"/>
    <property type="evidence" value="ECO:0007669"/>
    <property type="project" value="InterPro"/>
</dbReference>
<dbReference type="EMBL" id="JAACJM010000132">
    <property type="protein sequence ID" value="KAF5343853.1"/>
    <property type="molecule type" value="Genomic_DNA"/>
</dbReference>
<dbReference type="OrthoDB" id="1470350at2759"/>
<dbReference type="SUPFAM" id="SSF48264">
    <property type="entry name" value="Cytochrome P450"/>
    <property type="match status" value="1"/>
</dbReference>
<comment type="caution">
    <text evidence="1">The sequence shown here is derived from an EMBL/GenBank/DDBJ whole genome shotgun (WGS) entry which is preliminary data.</text>
</comment>